<gene>
    <name evidence="2" type="ordered locus">Caci_8812</name>
</gene>
<keyword evidence="3" id="KW-1185">Reference proteome</keyword>
<dbReference type="InterPro" id="IPR034660">
    <property type="entry name" value="DinB/YfiT-like"/>
</dbReference>
<dbReference type="OrthoDB" id="4548523at2"/>
<dbReference type="EMBL" id="CP001700">
    <property type="protein sequence ID" value="ACU77625.1"/>
    <property type="molecule type" value="Genomic_DNA"/>
</dbReference>
<reference evidence="2 3" key="1">
    <citation type="journal article" date="2009" name="Stand. Genomic Sci.">
        <title>Complete genome sequence of Catenulispora acidiphila type strain (ID 139908).</title>
        <authorList>
            <person name="Copeland A."/>
            <person name="Lapidus A."/>
            <person name="Glavina Del Rio T."/>
            <person name="Nolan M."/>
            <person name="Lucas S."/>
            <person name="Chen F."/>
            <person name="Tice H."/>
            <person name="Cheng J.F."/>
            <person name="Bruce D."/>
            <person name="Goodwin L."/>
            <person name="Pitluck S."/>
            <person name="Mikhailova N."/>
            <person name="Pati A."/>
            <person name="Ivanova N."/>
            <person name="Mavromatis K."/>
            <person name="Chen A."/>
            <person name="Palaniappan K."/>
            <person name="Chain P."/>
            <person name="Land M."/>
            <person name="Hauser L."/>
            <person name="Chang Y.J."/>
            <person name="Jeffries C.D."/>
            <person name="Chertkov O."/>
            <person name="Brettin T."/>
            <person name="Detter J.C."/>
            <person name="Han C."/>
            <person name="Ali Z."/>
            <person name="Tindall B.J."/>
            <person name="Goker M."/>
            <person name="Bristow J."/>
            <person name="Eisen J.A."/>
            <person name="Markowitz V."/>
            <person name="Hugenholtz P."/>
            <person name="Kyrpides N.C."/>
            <person name="Klenk H.P."/>
        </authorList>
    </citation>
    <scope>NUCLEOTIDE SEQUENCE [LARGE SCALE GENOMIC DNA]</scope>
    <source>
        <strain evidence="3">DSM 44928 / JCM 14897 / NBRC 102108 / NRRL B-24433 / ID139908</strain>
    </source>
</reference>
<dbReference type="STRING" id="479433.Caci_8812"/>
<evidence type="ECO:0000313" key="3">
    <source>
        <dbReference type="Proteomes" id="UP000000851"/>
    </source>
</evidence>
<evidence type="ECO:0000313" key="2">
    <source>
        <dbReference type="EMBL" id="ACU77625.1"/>
    </source>
</evidence>
<dbReference type="InParanoid" id="C7Q288"/>
<evidence type="ECO:0008006" key="4">
    <source>
        <dbReference type="Google" id="ProtNLM"/>
    </source>
</evidence>
<dbReference type="Proteomes" id="UP000000851">
    <property type="component" value="Chromosome"/>
</dbReference>
<organism evidence="2 3">
    <name type="scientific">Catenulispora acidiphila (strain DSM 44928 / JCM 14897 / NBRC 102108 / NRRL B-24433 / ID139908)</name>
    <dbReference type="NCBI Taxonomy" id="479433"/>
    <lineage>
        <taxon>Bacteria</taxon>
        <taxon>Bacillati</taxon>
        <taxon>Actinomycetota</taxon>
        <taxon>Actinomycetes</taxon>
        <taxon>Catenulisporales</taxon>
        <taxon>Catenulisporaceae</taxon>
        <taxon>Catenulispora</taxon>
    </lineage>
</organism>
<dbReference type="RefSeq" id="WP_015797349.1">
    <property type="nucleotide sequence ID" value="NC_013131.1"/>
</dbReference>
<dbReference type="Gene3D" id="1.20.120.450">
    <property type="entry name" value="dinb family like domain"/>
    <property type="match status" value="1"/>
</dbReference>
<protein>
    <recommendedName>
        <fullName evidence="4">Mini-circle protein</fullName>
    </recommendedName>
</protein>
<dbReference type="HOGENOM" id="CLU_097062_2_0_11"/>
<sequence>MSSSSTTSPSTSPSTSSPSDWTAPIFERTENIPADTERESLEHYLDWHRETLLWKCGGLTADQLASRPLPSTELSLLGLVRHMALVERWWFRIQFLGQKTLEELFTTEEDPDGDFHNGTPATAESDFATFREELTHSRQATHHRALDEMFEGRHHTLTLRWIYLHMIEEYARHLGHADLLREAIDGATGE</sequence>
<name>C7Q288_CATAD</name>
<feature type="region of interest" description="Disordered" evidence="1">
    <location>
        <begin position="1"/>
        <end position="24"/>
    </location>
</feature>
<accession>C7Q288</accession>
<dbReference type="Pfam" id="PF04978">
    <property type="entry name" value="MST"/>
    <property type="match status" value="1"/>
</dbReference>
<dbReference type="KEGG" id="cai:Caci_8812"/>
<evidence type="ECO:0000256" key="1">
    <source>
        <dbReference type="SAM" id="MobiDB-lite"/>
    </source>
</evidence>
<dbReference type="eggNOG" id="COG2318">
    <property type="taxonomic scope" value="Bacteria"/>
</dbReference>
<dbReference type="SUPFAM" id="SSF109854">
    <property type="entry name" value="DinB/YfiT-like putative metalloenzymes"/>
    <property type="match status" value="1"/>
</dbReference>
<dbReference type="InterPro" id="IPR007061">
    <property type="entry name" value="MST-like"/>
</dbReference>
<proteinExistence type="predicted"/>
<dbReference type="AlphaFoldDB" id="C7Q288"/>
<feature type="compositionally biased region" description="Low complexity" evidence="1">
    <location>
        <begin position="1"/>
        <end position="19"/>
    </location>
</feature>